<comment type="similarity">
    <text evidence="2">Belongs to the MreD family.</text>
</comment>
<protein>
    <submittedName>
        <fullName evidence="9">Rod shape-determining protein MreD</fullName>
    </submittedName>
</protein>
<dbReference type="PANTHER" id="PTHR37484:SF1">
    <property type="entry name" value="ROD SHAPE-DETERMINING PROTEIN MRED"/>
    <property type="match status" value="1"/>
</dbReference>
<dbReference type="InterPro" id="IPR007227">
    <property type="entry name" value="Cell_shape_determining_MreD"/>
</dbReference>
<evidence type="ECO:0000256" key="4">
    <source>
        <dbReference type="ARBA" id="ARBA00022692"/>
    </source>
</evidence>
<feature type="transmembrane region" description="Helical" evidence="8">
    <location>
        <begin position="131"/>
        <end position="148"/>
    </location>
</feature>
<proteinExistence type="inferred from homology"/>
<organism evidence="9 10">
    <name type="scientific">SAR86 cluster bacterium</name>
    <dbReference type="NCBI Taxonomy" id="2030880"/>
    <lineage>
        <taxon>Bacteria</taxon>
        <taxon>Pseudomonadati</taxon>
        <taxon>Pseudomonadota</taxon>
        <taxon>Gammaproteobacteria</taxon>
        <taxon>SAR86 cluster</taxon>
    </lineage>
</organism>
<comment type="subcellular location">
    <subcellularLocation>
        <location evidence="1">Cell membrane</location>
        <topology evidence="1">Multi-pass membrane protein</topology>
    </subcellularLocation>
</comment>
<dbReference type="PANTHER" id="PTHR37484">
    <property type="entry name" value="ROD SHAPE-DETERMINING PROTEIN MRED"/>
    <property type="match status" value="1"/>
</dbReference>
<keyword evidence="7 8" id="KW-0472">Membrane</keyword>
<evidence type="ECO:0000256" key="1">
    <source>
        <dbReference type="ARBA" id="ARBA00004651"/>
    </source>
</evidence>
<feature type="transmembrane region" description="Helical" evidence="8">
    <location>
        <begin position="6"/>
        <end position="23"/>
    </location>
</feature>
<dbReference type="InterPro" id="IPR026034">
    <property type="entry name" value="MreD_proteobac"/>
</dbReference>
<feature type="transmembrane region" description="Helical" evidence="8">
    <location>
        <begin position="98"/>
        <end position="119"/>
    </location>
</feature>
<dbReference type="GO" id="GO:0008360">
    <property type="term" value="P:regulation of cell shape"/>
    <property type="evidence" value="ECO:0007669"/>
    <property type="project" value="UniProtKB-KW"/>
</dbReference>
<comment type="caution">
    <text evidence="9">The sequence shown here is derived from an EMBL/GenBank/DDBJ whole genome shotgun (WGS) entry which is preliminary data.</text>
</comment>
<keyword evidence="3" id="KW-1003">Cell membrane</keyword>
<reference evidence="9 10" key="1">
    <citation type="journal article" date="2018" name="Microbiome">
        <title>Fine metagenomic profile of the Mediterranean stratified and mixed water columns revealed by assembly and recruitment.</title>
        <authorList>
            <person name="Haro-Moreno J.M."/>
            <person name="Lopez-Perez M."/>
            <person name="De La Torre J.R."/>
            <person name="Picazo A."/>
            <person name="Camacho A."/>
            <person name="Rodriguez-Valera F."/>
        </authorList>
    </citation>
    <scope>NUCLEOTIDE SEQUENCE [LARGE SCALE GENOMIC DNA]</scope>
    <source>
        <strain evidence="9">MED-G82</strain>
    </source>
</reference>
<keyword evidence="4 8" id="KW-0812">Transmembrane</keyword>
<evidence type="ECO:0000256" key="5">
    <source>
        <dbReference type="ARBA" id="ARBA00022960"/>
    </source>
</evidence>
<evidence type="ECO:0000256" key="2">
    <source>
        <dbReference type="ARBA" id="ARBA00007776"/>
    </source>
</evidence>
<evidence type="ECO:0000313" key="9">
    <source>
        <dbReference type="EMBL" id="RCL42381.1"/>
    </source>
</evidence>
<gene>
    <name evidence="9" type="primary">mreD</name>
    <name evidence="9" type="ORF">DBW96_00925</name>
</gene>
<feature type="transmembrane region" description="Helical" evidence="8">
    <location>
        <begin position="58"/>
        <end position="86"/>
    </location>
</feature>
<sequence>MSTREIIIVYSSIIFAIILDSLLSFKLGSVFFDTNFSYLIFSYWVFAAPEKIRVNQSILIGFFVDFLSNSAIGFHISLYCLFSLIIHAYAYTFRLFSYLQLSIFFGTSAAFISALFYLFHHPLHYSYLDIFIYWITSMILWFPVYFGMRRFRQKFFYA</sequence>
<evidence type="ECO:0000256" key="7">
    <source>
        <dbReference type="ARBA" id="ARBA00023136"/>
    </source>
</evidence>
<keyword evidence="6 8" id="KW-1133">Transmembrane helix</keyword>
<evidence type="ECO:0000256" key="8">
    <source>
        <dbReference type="SAM" id="Phobius"/>
    </source>
</evidence>
<evidence type="ECO:0000256" key="6">
    <source>
        <dbReference type="ARBA" id="ARBA00022989"/>
    </source>
</evidence>
<dbReference type="GO" id="GO:0005886">
    <property type="term" value="C:plasma membrane"/>
    <property type="evidence" value="ECO:0007669"/>
    <property type="project" value="UniProtKB-SubCell"/>
</dbReference>
<accession>A0A368BYS1</accession>
<name>A0A368BYS1_9GAMM</name>
<evidence type="ECO:0000313" key="10">
    <source>
        <dbReference type="Proteomes" id="UP000253307"/>
    </source>
</evidence>
<dbReference type="EMBL" id="QOPE01000004">
    <property type="protein sequence ID" value="RCL42381.1"/>
    <property type="molecule type" value="Genomic_DNA"/>
</dbReference>
<evidence type="ECO:0000256" key="3">
    <source>
        <dbReference type="ARBA" id="ARBA00022475"/>
    </source>
</evidence>
<keyword evidence="5" id="KW-0133">Cell shape</keyword>
<dbReference type="AlphaFoldDB" id="A0A368BYS1"/>
<dbReference type="Proteomes" id="UP000253307">
    <property type="component" value="Unassembled WGS sequence"/>
</dbReference>
<dbReference type="NCBIfam" id="TIGR03426">
    <property type="entry name" value="shape_MreD"/>
    <property type="match status" value="1"/>
</dbReference>